<evidence type="ECO:0000313" key="1">
    <source>
        <dbReference type="EMBL" id="KAK9708278.1"/>
    </source>
</evidence>
<comment type="caution">
    <text evidence="1">The sequence shown here is derived from an EMBL/GenBank/DDBJ whole genome shotgun (WGS) entry which is preliminary data.</text>
</comment>
<accession>A0AAW1JWT3</accession>
<gene>
    <name evidence="1" type="ORF">QE152_g27303</name>
</gene>
<keyword evidence="2" id="KW-1185">Reference proteome</keyword>
<dbReference type="Proteomes" id="UP001458880">
    <property type="component" value="Unassembled WGS sequence"/>
</dbReference>
<proteinExistence type="predicted"/>
<dbReference type="EMBL" id="JASPKY010000333">
    <property type="protein sequence ID" value="KAK9708278.1"/>
    <property type="molecule type" value="Genomic_DNA"/>
</dbReference>
<protein>
    <submittedName>
        <fullName evidence="1">Uncharacterized protein</fullName>
    </submittedName>
</protein>
<dbReference type="AlphaFoldDB" id="A0AAW1JWT3"/>
<organism evidence="1 2">
    <name type="scientific">Popillia japonica</name>
    <name type="common">Japanese beetle</name>
    <dbReference type="NCBI Taxonomy" id="7064"/>
    <lineage>
        <taxon>Eukaryota</taxon>
        <taxon>Metazoa</taxon>
        <taxon>Ecdysozoa</taxon>
        <taxon>Arthropoda</taxon>
        <taxon>Hexapoda</taxon>
        <taxon>Insecta</taxon>
        <taxon>Pterygota</taxon>
        <taxon>Neoptera</taxon>
        <taxon>Endopterygota</taxon>
        <taxon>Coleoptera</taxon>
        <taxon>Polyphaga</taxon>
        <taxon>Scarabaeiformia</taxon>
        <taxon>Scarabaeidae</taxon>
        <taxon>Rutelinae</taxon>
        <taxon>Popillia</taxon>
    </lineage>
</organism>
<reference evidence="1 2" key="1">
    <citation type="journal article" date="2024" name="BMC Genomics">
        <title>De novo assembly and annotation of Popillia japonica's genome with initial clues to its potential as an invasive pest.</title>
        <authorList>
            <person name="Cucini C."/>
            <person name="Boschi S."/>
            <person name="Funari R."/>
            <person name="Cardaioli E."/>
            <person name="Iannotti N."/>
            <person name="Marturano G."/>
            <person name="Paoli F."/>
            <person name="Bruttini M."/>
            <person name="Carapelli A."/>
            <person name="Frati F."/>
            <person name="Nardi F."/>
        </authorList>
    </citation>
    <scope>NUCLEOTIDE SEQUENCE [LARGE SCALE GENOMIC DNA]</scope>
    <source>
        <strain evidence="1">DMR45628</strain>
    </source>
</reference>
<name>A0AAW1JWT3_POPJA</name>
<sequence length="165" mass="19559">MWTRNKSIVEGGGWRDQQVQHFDDVFQSSSFWLLPTQPNHDQQVQHFDDVFQSSSFWLLPTQPNHDVKSRQKDFLEIFTLTLSYQFKGYVDEDQINWRGGGWRDQQVQHFDDDFQSSSFWLLATQPNHHVKSSQDFLGMNEWRILMTSSWLGNLDHSVFQFEAVA</sequence>
<evidence type="ECO:0000313" key="2">
    <source>
        <dbReference type="Proteomes" id="UP001458880"/>
    </source>
</evidence>